<keyword evidence="2" id="KW-1185">Reference proteome</keyword>
<dbReference type="AlphaFoldDB" id="A0A5C6F655"/>
<dbReference type="EMBL" id="SJPW01000004">
    <property type="protein sequence ID" value="TWU54971.1"/>
    <property type="molecule type" value="Genomic_DNA"/>
</dbReference>
<dbReference type="OrthoDB" id="232531at2"/>
<comment type="caution">
    <text evidence="1">The sequence shown here is derived from an EMBL/GenBank/DDBJ whole genome shotgun (WGS) entry which is preliminary data.</text>
</comment>
<dbReference type="RefSeq" id="WP_146459109.1">
    <property type="nucleotide sequence ID" value="NZ_SJPW01000004.1"/>
</dbReference>
<gene>
    <name evidence="1" type="ORF">Poly51_37200</name>
</gene>
<name>A0A5C6F655_9BACT</name>
<evidence type="ECO:0000313" key="1">
    <source>
        <dbReference type="EMBL" id="TWU54971.1"/>
    </source>
</evidence>
<sequence>MPRRIATSTMLRVIPNAVLQPWFSSHVPGEFDIPWDGLAERDIDQMLDHINDLLPSERNGVEIELQAIRAFACESGMSAIEDAAKSLGDRTLMSRIPTELNLYGRAMWVRLNEPDTFSASSMFLELDGLAYFRKRNDLPAVEKQFASNAKERLSEAISNLLKEQGRGQYCTVESLTRGSVEYFAVHPDDFVRCEQTHDDNGVLSTLAIRPTLQIAFAYDRQAGSLEMSAALPKSTKEELERIFAACVLGWDLGPFDPDQAYHLDHLKDSNFDLATDPSDNVRARIEEMKLFNRTTSRPLTVVVRKNDPEDNIHRAIEEEVRTQSDSLWHYHVRSVAIRFDFPATRYRRAGHQTIRIIAPRSCNLLNASPERVELIQKYLKLWNIDCATNDEQSLVAVGA</sequence>
<accession>A0A5C6F655</accession>
<reference evidence="1 2" key="1">
    <citation type="submission" date="2019-02" db="EMBL/GenBank/DDBJ databases">
        <title>Deep-cultivation of Planctomycetes and their phenomic and genomic characterization uncovers novel biology.</title>
        <authorList>
            <person name="Wiegand S."/>
            <person name="Jogler M."/>
            <person name="Boedeker C."/>
            <person name="Pinto D."/>
            <person name="Vollmers J."/>
            <person name="Rivas-Marin E."/>
            <person name="Kohn T."/>
            <person name="Peeters S.H."/>
            <person name="Heuer A."/>
            <person name="Rast P."/>
            <person name="Oberbeckmann S."/>
            <person name="Bunk B."/>
            <person name="Jeske O."/>
            <person name="Meyerdierks A."/>
            <person name="Storesund J.E."/>
            <person name="Kallscheuer N."/>
            <person name="Luecker S."/>
            <person name="Lage O.M."/>
            <person name="Pohl T."/>
            <person name="Merkel B.J."/>
            <person name="Hornburger P."/>
            <person name="Mueller R.-W."/>
            <person name="Bruemmer F."/>
            <person name="Labrenz M."/>
            <person name="Spormann A.M."/>
            <person name="Op Den Camp H."/>
            <person name="Overmann J."/>
            <person name="Amann R."/>
            <person name="Jetten M.S.M."/>
            <person name="Mascher T."/>
            <person name="Medema M.H."/>
            <person name="Devos D.P."/>
            <person name="Kaster A.-K."/>
            <person name="Ovreas L."/>
            <person name="Rohde M."/>
            <person name="Galperin M.Y."/>
            <person name="Jogler C."/>
        </authorList>
    </citation>
    <scope>NUCLEOTIDE SEQUENCE [LARGE SCALE GENOMIC DNA]</scope>
    <source>
        <strain evidence="1 2">Poly51</strain>
    </source>
</reference>
<proteinExistence type="predicted"/>
<dbReference type="Proteomes" id="UP000318288">
    <property type="component" value="Unassembled WGS sequence"/>
</dbReference>
<protein>
    <submittedName>
        <fullName evidence="1">Uncharacterized protein</fullName>
    </submittedName>
</protein>
<organism evidence="1 2">
    <name type="scientific">Rubripirellula tenax</name>
    <dbReference type="NCBI Taxonomy" id="2528015"/>
    <lineage>
        <taxon>Bacteria</taxon>
        <taxon>Pseudomonadati</taxon>
        <taxon>Planctomycetota</taxon>
        <taxon>Planctomycetia</taxon>
        <taxon>Pirellulales</taxon>
        <taxon>Pirellulaceae</taxon>
        <taxon>Rubripirellula</taxon>
    </lineage>
</organism>
<evidence type="ECO:0000313" key="2">
    <source>
        <dbReference type="Proteomes" id="UP000318288"/>
    </source>
</evidence>